<dbReference type="SMART" id="SM00504">
    <property type="entry name" value="Ubox"/>
    <property type="match status" value="1"/>
</dbReference>
<evidence type="ECO:0000313" key="7">
    <source>
        <dbReference type="EMBL" id="ETN46035.1"/>
    </source>
</evidence>
<evidence type="ECO:0000256" key="4">
    <source>
        <dbReference type="ARBA" id="ARBA00022786"/>
    </source>
</evidence>
<comment type="catalytic activity">
    <reaction evidence="1">
        <text>S-ubiquitinyl-[E2 ubiquitin-conjugating enzyme]-L-cysteine + [acceptor protein]-L-lysine = [E2 ubiquitin-conjugating enzyme]-L-cysteine + N(6)-ubiquitinyl-[acceptor protein]-L-lysine.</text>
        <dbReference type="EC" id="2.3.2.27"/>
    </reaction>
</comment>
<reference evidence="7 8" key="1">
    <citation type="submission" date="2013-03" db="EMBL/GenBank/DDBJ databases">
        <title>The Genome Sequence of Phialophora europaea CBS 101466.</title>
        <authorList>
            <consortium name="The Broad Institute Genomics Platform"/>
            <person name="Cuomo C."/>
            <person name="de Hoog S."/>
            <person name="Gorbushina A."/>
            <person name="Walker B."/>
            <person name="Young S.K."/>
            <person name="Zeng Q."/>
            <person name="Gargeya S."/>
            <person name="Fitzgerald M."/>
            <person name="Haas B."/>
            <person name="Abouelleil A."/>
            <person name="Allen A.W."/>
            <person name="Alvarado L."/>
            <person name="Arachchi H.M."/>
            <person name="Berlin A.M."/>
            <person name="Chapman S.B."/>
            <person name="Gainer-Dewar J."/>
            <person name="Goldberg J."/>
            <person name="Griggs A."/>
            <person name="Gujja S."/>
            <person name="Hansen M."/>
            <person name="Howarth C."/>
            <person name="Imamovic A."/>
            <person name="Ireland A."/>
            <person name="Larimer J."/>
            <person name="McCowan C."/>
            <person name="Murphy C."/>
            <person name="Pearson M."/>
            <person name="Poon T.W."/>
            <person name="Priest M."/>
            <person name="Roberts A."/>
            <person name="Saif S."/>
            <person name="Shea T."/>
            <person name="Sisk P."/>
            <person name="Sykes S."/>
            <person name="Wortman J."/>
            <person name="Nusbaum C."/>
            <person name="Birren B."/>
        </authorList>
    </citation>
    <scope>NUCLEOTIDE SEQUENCE [LARGE SCALE GENOMIC DNA]</scope>
    <source>
        <strain evidence="7 8">CBS 101466</strain>
    </source>
</reference>
<dbReference type="InterPro" id="IPR011990">
    <property type="entry name" value="TPR-like_helical_dom_sf"/>
</dbReference>
<dbReference type="SUPFAM" id="SSF48452">
    <property type="entry name" value="TPR-like"/>
    <property type="match status" value="1"/>
</dbReference>
<dbReference type="GeneID" id="19967557"/>
<proteinExistence type="predicted"/>
<dbReference type="HOGENOM" id="CLU_056455_1_1_1"/>
<dbReference type="GO" id="GO:0005737">
    <property type="term" value="C:cytoplasm"/>
    <property type="evidence" value="ECO:0007669"/>
    <property type="project" value="TreeGrafter"/>
</dbReference>
<dbReference type="Gene3D" id="3.30.40.10">
    <property type="entry name" value="Zinc/RING finger domain, C3HC4 (zinc finger)"/>
    <property type="match status" value="1"/>
</dbReference>
<evidence type="ECO:0000313" key="8">
    <source>
        <dbReference type="Proteomes" id="UP000030752"/>
    </source>
</evidence>
<gene>
    <name evidence="7" type="ORF">HMPREF1541_00218</name>
</gene>
<feature type="domain" description="U-box" evidence="6">
    <location>
        <begin position="218"/>
        <end position="291"/>
    </location>
</feature>
<keyword evidence="2" id="KW-0808">Transferase</keyword>
<dbReference type="RefSeq" id="XP_008710747.1">
    <property type="nucleotide sequence ID" value="XM_008712525.1"/>
</dbReference>
<dbReference type="GO" id="GO:0071218">
    <property type="term" value="P:cellular response to misfolded protein"/>
    <property type="evidence" value="ECO:0007669"/>
    <property type="project" value="TreeGrafter"/>
</dbReference>
<sequence length="294" mass="33122">MSALRDLGNEHFKAGAYKEAEQLYTEAIHSHSRSDPKVFANRSLTRIRLNDWPGAESDARKSLELYASPPFTSGKGAVAPPAAMKAHYYLAQALIAQRHVSEALTEGMTAYRMCLDNGDSSAELLSQFVLRAKQAQWQAKETGRLRELNADLRVIEELLEGRLQEDLKELQTRLADGELGQTGFEEERRILEKEAEDRRKRVRQGMSAEGKPEMQERNVPDHLIDSITFEIMHDPVITPSGASYERVGLLKHLRATGLDPLTREALSEKQLYPNVALRNACSDFLENNGWAVDY</sequence>
<keyword evidence="5" id="KW-0413">Isomerase</keyword>
<dbReference type="Proteomes" id="UP000030752">
    <property type="component" value="Unassembled WGS sequence"/>
</dbReference>
<dbReference type="PANTHER" id="PTHR46803">
    <property type="entry name" value="E3 UBIQUITIN-PROTEIN LIGASE CHIP"/>
    <property type="match status" value="1"/>
</dbReference>
<protein>
    <recommendedName>
        <fullName evidence="6">U-box domain-containing protein</fullName>
    </recommendedName>
</protein>
<dbReference type="GO" id="GO:0000209">
    <property type="term" value="P:protein polyubiquitination"/>
    <property type="evidence" value="ECO:0007669"/>
    <property type="project" value="TreeGrafter"/>
</dbReference>
<dbReference type="Pfam" id="PF04564">
    <property type="entry name" value="U-box"/>
    <property type="match status" value="1"/>
</dbReference>
<evidence type="ECO:0000259" key="6">
    <source>
        <dbReference type="PROSITE" id="PS51698"/>
    </source>
</evidence>
<dbReference type="GO" id="GO:0061630">
    <property type="term" value="F:ubiquitin protein ligase activity"/>
    <property type="evidence" value="ECO:0007669"/>
    <property type="project" value="UniProtKB-EC"/>
</dbReference>
<dbReference type="GO" id="GO:0006515">
    <property type="term" value="P:protein quality control for misfolded or incompletely synthesized proteins"/>
    <property type="evidence" value="ECO:0007669"/>
    <property type="project" value="TreeGrafter"/>
</dbReference>
<dbReference type="PROSITE" id="PS51698">
    <property type="entry name" value="U_BOX"/>
    <property type="match status" value="1"/>
</dbReference>
<dbReference type="GO" id="GO:0045862">
    <property type="term" value="P:positive regulation of proteolysis"/>
    <property type="evidence" value="ECO:0007669"/>
    <property type="project" value="TreeGrafter"/>
</dbReference>
<dbReference type="InParanoid" id="W2SBP9"/>
<keyword evidence="5" id="KW-0697">Rotamase</keyword>
<dbReference type="InterPro" id="IPR003613">
    <property type="entry name" value="Ubox_domain"/>
</dbReference>
<keyword evidence="3" id="KW-0677">Repeat</keyword>
<evidence type="ECO:0000256" key="1">
    <source>
        <dbReference type="ARBA" id="ARBA00000900"/>
    </source>
</evidence>
<dbReference type="GO" id="GO:0003755">
    <property type="term" value="F:peptidyl-prolyl cis-trans isomerase activity"/>
    <property type="evidence" value="ECO:0007669"/>
    <property type="project" value="UniProtKB-KW"/>
</dbReference>
<dbReference type="AlphaFoldDB" id="W2SBP9"/>
<evidence type="ECO:0000256" key="2">
    <source>
        <dbReference type="ARBA" id="ARBA00022679"/>
    </source>
</evidence>
<dbReference type="InterPro" id="IPR013083">
    <property type="entry name" value="Znf_RING/FYVE/PHD"/>
</dbReference>
<name>W2SBP9_CYPE1</name>
<accession>W2SBP9</accession>
<dbReference type="STRING" id="1220924.W2SBP9"/>
<keyword evidence="4" id="KW-0833">Ubl conjugation pathway</keyword>
<evidence type="ECO:0000256" key="5">
    <source>
        <dbReference type="ARBA" id="ARBA00023110"/>
    </source>
</evidence>
<dbReference type="SUPFAM" id="SSF57850">
    <property type="entry name" value="RING/U-box"/>
    <property type="match status" value="1"/>
</dbReference>
<dbReference type="EMBL" id="KB822711">
    <property type="protein sequence ID" value="ETN46035.1"/>
    <property type="molecule type" value="Genomic_DNA"/>
</dbReference>
<dbReference type="GO" id="GO:0043161">
    <property type="term" value="P:proteasome-mediated ubiquitin-dependent protein catabolic process"/>
    <property type="evidence" value="ECO:0007669"/>
    <property type="project" value="TreeGrafter"/>
</dbReference>
<dbReference type="eggNOG" id="KOG4642">
    <property type="taxonomic scope" value="Eukaryota"/>
</dbReference>
<keyword evidence="8" id="KW-1185">Reference proteome</keyword>
<organism evidence="7 8">
    <name type="scientific">Cyphellophora europaea (strain CBS 101466)</name>
    <name type="common">Phialophora europaea</name>
    <dbReference type="NCBI Taxonomy" id="1220924"/>
    <lineage>
        <taxon>Eukaryota</taxon>
        <taxon>Fungi</taxon>
        <taxon>Dikarya</taxon>
        <taxon>Ascomycota</taxon>
        <taxon>Pezizomycotina</taxon>
        <taxon>Eurotiomycetes</taxon>
        <taxon>Chaetothyriomycetidae</taxon>
        <taxon>Chaetothyriales</taxon>
        <taxon>Cyphellophoraceae</taxon>
        <taxon>Cyphellophora</taxon>
    </lineage>
</organism>
<dbReference type="PANTHER" id="PTHR46803:SF2">
    <property type="entry name" value="E3 UBIQUITIN-PROTEIN LIGASE CHIP"/>
    <property type="match status" value="1"/>
</dbReference>
<dbReference type="Gene3D" id="1.25.40.10">
    <property type="entry name" value="Tetratricopeptide repeat domain"/>
    <property type="match status" value="1"/>
</dbReference>
<evidence type="ECO:0000256" key="3">
    <source>
        <dbReference type="ARBA" id="ARBA00022737"/>
    </source>
</evidence>
<dbReference type="OrthoDB" id="629492at2759"/>
<dbReference type="GO" id="GO:0051087">
    <property type="term" value="F:protein-folding chaperone binding"/>
    <property type="evidence" value="ECO:0007669"/>
    <property type="project" value="TreeGrafter"/>
</dbReference>
<dbReference type="VEuPathDB" id="FungiDB:HMPREF1541_00218"/>